<dbReference type="Pfam" id="PF01944">
    <property type="entry name" value="SpoIIM"/>
    <property type="match status" value="1"/>
</dbReference>
<proteinExistence type="predicted"/>
<keyword evidence="3" id="KW-1185">Reference proteome</keyword>
<feature type="transmembrane region" description="Helical" evidence="1">
    <location>
        <begin position="286"/>
        <end position="305"/>
    </location>
</feature>
<feature type="transmembrane region" description="Helical" evidence="1">
    <location>
        <begin position="256"/>
        <end position="274"/>
    </location>
</feature>
<dbReference type="OrthoDB" id="5243448at2"/>
<keyword evidence="1" id="KW-1133">Transmembrane helix</keyword>
<evidence type="ECO:0000256" key="1">
    <source>
        <dbReference type="SAM" id="Phobius"/>
    </source>
</evidence>
<dbReference type="RefSeq" id="WP_090593406.1">
    <property type="nucleotide sequence ID" value="NZ_LT629688.1"/>
</dbReference>
<feature type="transmembrane region" description="Helical" evidence="1">
    <location>
        <begin position="101"/>
        <end position="122"/>
    </location>
</feature>
<evidence type="ECO:0000313" key="3">
    <source>
        <dbReference type="Proteomes" id="UP000198546"/>
    </source>
</evidence>
<keyword evidence="1" id="KW-0472">Membrane</keyword>
<feature type="transmembrane region" description="Helical" evidence="1">
    <location>
        <begin position="208"/>
        <end position="235"/>
    </location>
</feature>
<gene>
    <name evidence="2" type="ORF">SAMN04489747_2224</name>
</gene>
<protein>
    <submittedName>
        <fullName evidence="2">Uncharacterized membrane protein SpoIIM, required for sporulation</fullName>
    </submittedName>
</protein>
<dbReference type="AlphaFoldDB" id="A0A1G6Z920"/>
<name>A0A1G6Z920_9ACTN</name>
<organism evidence="2 3">
    <name type="scientific">Auraticoccus monumenti</name>
    <dbReference type="NCBI Taxonomy" id="675864"/>
    <lineage>
        <taxon>Bacteria</taxon>
        <taxon>Bacillati</taxon>
        <taxon>Actinomycetota</taxon>
        <taxon>Actinomycetes</taxon>
        <taxon>Propionibacteriales</taxon>
        <taxon>Propionibacteriaceae</taxon>
        <taxon>Auraticoccus</taxon>
    </lineage>
</organism>
<keyword evidence="1" id="KW-0812">Transmembrane</keyword>
<dbReference type="EMBL" id="LT629688">
    <property type="protein sequence ID" value="SDD99090.1"/>
    <property type="molecule type" value="Genomic_DNA"/>
</dbReference>
<feature type="transmembrane region" description="Helical" evidence="1">
    <location>
        <begin position="168"/>
        <end position="188"/>
    </location>
</feature>
<reference evidence="2 3" key="1">
    <citation type="submission" date="2016-10" db="EMBL/GenBank/DDBJ databases">
        <authorList>
            <person name="de Groot N.N."/>
        </authorList>
    </citation>
    <scope>NUCLEOTIDE SEQUENCE [LARGE SCALE GENOMIC DNA]</scope>
    <source>
        <strain evidence="2 3">MON 2.2</strain>
    </source>
</reference>
<dbReference type="PANTHER" id="PTHR35337:SF1">
    <property type="entry name" value="SLR1478 PROTEIN"/>
    <property type="match status" value="1"/>
</dbReference>
<dbReference type="PANTHER" id="PTHR35337">
    <property type="entry name" value="SLR1478 PROTEIN"/>
    <property type="match status" value="1"/>
</dbReference>
<sequence>MDIDSYVAEREEQWNRLERLTSSRRRLSGAQADELADLCSVVATHLSVVRASAFDPLLEARLTDLLARARGVLNGTSPVLLAALVRFLTVAFPAAVYRSRWLTLALAGVMIGLGALVASRVAGDPALADSLLSPELQQAYVEHDFATYYSENPAHDFALLVWLNNARVAALCLLLGVALVPLLLVFWSNTENLGIAAGFMIGHDRADVFFGLILPHGLLEMTAIWIAAAGGLRLAWAWISPGARSRGAALAAEGRAAASIALGLVLVLLISGALEGFLTPSTLPAWARVTIGAVVWLAVLTYLHVLGRRAVRAGETGDLLPVDRSAEQPYEAAV</sequence>
<evidence type="ECO:0000313" key="2">
    <source>
        <dbReference type="EMBL" id="SDD99090.1"/>
    </source>
</evidence>
<dbReference type="InterPro" id="IPR002798">
    <property type="entry name" value="SpoIIM-like"/>
</dbReference>
<dbReference type="Proteomes" id="UP000198546">
    <property type="component" value="Chromosome i"/>
</dbReference>
<dbReference type="STRING" id="675864.SAMN04489747_2224"/>
<accession>A0A1G6Z920</accession>